<dbReference type="InterPro" id="IPR032675">
    <property type="entry name" value="LRR_dom_sf"/>
</dbReference>
<dbReference type="Gene3D" id="3.80.10.10">
    <property type="entry name" value="Ribonuclease Inhibitor"/>
    <property type="match status" value="1"/>
</dbReference>
<dbReference type="SUPFAM" id="SSF52047">
    <property type="entry name" value="RNI-like"/>
    <property type="match status" value="1"/>
</dbReference>
<evidence type="ECO:0000256" key="1">
    <source>
        <dbReference type="SAM" id="MobiDB-lite"/>
    </source>
</evidence>
<evidence type="ECO:0000313" key="2">
    <source>
        <dbReference type="EMBL" id="KZO94546.1"/>
    </source>
</evidence>
<gene>
    <name evidence="2" type="ORF">CALVIDRAFT_205535</name>
</gene>
<dbReference type="EMBL" id="KV417294">
    <property type="protein sequence ID" value="KZO94546.1"/>
    <property type="molecule type" value="Genomic_DNA"/>
</dbReference>
<dbReference type="AlphaFoldDB" id="A0A167KDZ2"/>
<dbReference type="OrthoDB" id="3543113at2759"/>
<organism evidence="2 3">
    <name type="scientific">Calocera viscosa (strain TUFC12733)</name>
    <dbReference type="NCBI Taxonomy" id="1330018"/>
    <lineage>
        <taxon>Eukaryota</taxon>
        <taxon>Fungi</taxon>
        <taxon>Dikarya</taxon>
        <taxon>Basidiomycota</taxon>
        <taxon>Agaricomycotina</taxon>
        <taxon>Dacrymycetes</taxon>
        <taxon>Dacrymycetales</taxon>
        <taxon>Dacrymycetaceae</taxon>
        <taxon>Calocera</taxon>
    </lineage>
</organism>
<protein>
    <recommendedName>
        <fullName evidence="4">F-box domain-containing protein</fullName>
    </recommendedName>
</protein>
<name>A0A167KDZ2_CALVF</name>
<dbReference type="Proteomes" id="UP000076738">
    <property type="component" value="Unassembled WGS sequence"/>
</dbReference>
<reference evidence="2 3" key="1">
    <citation type="journal article" date="2016" name="Mol. Biol. Evol.">
        <title>Comparative Genomics of Early-Diverging Mushroom-Forming Fungi Provides Insights into the Origins of Lignocellulose Decay Capabilities.</title>
        <authorList>
            <person name="Nagy L.G."/>
            <person name="Riley R."/>
            <person name="Tritt A."/>
            <person name="Adam C."/>
            <person name="Daum C."/>
            <person name="Floudas D."/>
            <person name="Sun H."/>
            <person name="Yadav J.S."/>
            <person name="Pangilinan J."/>
            <person name="Larsson K.H."/>
            <person name="Matsuura K."/>
            <person name="Barry K."/>
            <person name="Labutti K."/>
            <person name="Kuo R."/>
            <person name="Ohm R.A."/>
            <person name="Bhattacharya S.S."/>
            <person name="Shirouzu T."/>
            <person name="Yoshinaga Y."/>
            <person name="Martin F.M."/>
            <person name="Grigoriev I.V."/>
            <person name="Hibbett D.S."/>
        </authorList>
    </citation>
    <scope>NUCLEOTIDE SEQUENCE [LARGE SCALE GENOMIC DNA]</scope>
    <source>
        <strain evidence="2 3">TUFC12733</strain>
    </source>
</reference>
<feature type="region of interest" description="Disordered" evidence="1">
    <location>
        <begin position="1"/>
        <end position="26"/>
    </location>
</feature>
<evidence type="ECO:0000313" key="3">
    <source>
        <dbReference type="Proteomes" id="UP000076738"/>
    </source>
</evidence>
<accession>A0A167KDZ2</accession>
<sequence length="568" mass="63560">MSVPTPRHLTPNIHRPPTTRMPATHQTSQPSAMHRALEMRDILDAIFRFLSQDELAPICSTSSAFYSSAVPLRWRCINEKGVVHLALLVFGDRMDPAHQLLLTDSEIELLLNKFHGYASFVRELDVDVTFPRGVGAPIRAPSMRRRRHAKEAAINCITALGSLTHKLGQHVFPNVVRLSLKDNGHSHSHLVLHLAHRGLQTLELYLKDALVRRNLSVDLPTAFENIPDMDTTVAMLDTLPSITPFLRELRIDPANGLPTGTISRLILLLPHLEAIKLYGINSAACFQALGPHKHLARANIRLTGQIPLLGERVVGASEICPAMEEMHLTYHCLLVDGQVLFRALPRRLRTLNLVYHLIGERSQHADFVRSIPDFFPALRKVGLAIHLDSNTRLYWELFSGILGCRSLESFTLLSVGPGTVIYRKNDIRAMAKAWPSLRKLHLRSDIYSSRNESAAIAYSCSLRGLLELISRCPYLDSIDLDYVDASTPLPGMPFRTESSGAPLLIELRGGRLQEPIQAALYLWRTRPGVEIQVATRTGDVDEDKWSQLRLLLQGLRLVSHNLGESVQV</sequence>
<evidence type="ECO:0008006" key="4">
    <source>
        <dbReference type="Google" id="ProtNLM"/>
    </source>
</evidence>
<proteinExistence type="predicted"/>
<keyword evidence="3" id="KW-1185">Reference proteome</keyword>